<evidence type="ECO:0000256" key="3">
    <source>
        <dbReference type="ARBA" id="ARBA00022989"/>
    </source>
</evidence>
<feature type="transmembrane region" description="Helical" evidence="5">
    <location>
        <begin position="113"/>
        <end position="134"/>
    </location>
</feature>
<comment type="caution">
    <text evidence="7">The sequence shown here is derived from an EMBL/GenBank/DDBJ whole genome shotgun (WGS) entry which is preliminary data.</text>
</comment>
<dbReference type="PANTHER" id="PTHR43229:SF6">
    <property type="entry name" value="ABC-TYPE MULTIDRUG TRANSPORT SYSTEM, PERMEASE COMPONENT"/>
    <property type="match status" value="1"/>
</dbReference>
<feature type="domain" description="ABC-2 type transporter transmembrane" evidence="6">
    <location>
        <begin position="55"/>
        <end position="221"/>
    </location>
</feature>
<keyword evidence="3 5" id="KW-1133">Transmembrane helix</keyword>
<protein>
    <submittedName>
        <fullName evidence="7">ABC transporter permease</fullName>
    </submittedName>
</protein>
<evidence type="ECO:0000259" key="6">
    <source>
        <dbReference type="Pfam" id="PF01061"/>
    </source>
</evidence>
<dbReference type="AlphaFoldDB" id="A0A3R6DUP9"/>
<feature type="transmembrane region" description="Helical" evidence="5">
    <location>
        <begin position="20"/>
        <end position="41"/>
    </location>
</feature>
<organism evidence="7 8">
    <name type="scientific">Coprococcus comes</name>
    <dbReference type="NCBI Taxonomy" id="410072"/>
    <lineage>
        <taxon>Bacteria</taxon>
        <taxon>Bacillati</taxon>
        <taxon>Bacillota</taxon>
        <taxon>Clostridia</taxon>
        <taxon>Lachnospirales</taxon>
        <taxon>Lachnospiraceae</taxon>
        <taxon>Coprococcus</taxon>
    </lineage>
</organism>
<evidence type="ECO:0000313" key="8">
    <source>
        <dbReference type="Proteomes" id="UP000285693"/>
    </source>
</evidence>
<feature type="transmembrane region" description="Helical" evidence="5">
    <location>
        <begin position="200"/>
        <end position="225"/>
    </location>
</feature>
<dbReference type="Proteomes" id="UP000285693">
    <property type="component" value="Unassembled WGS sequence"/>
</dbReference>
<proteinExistence type="predicted"/>
<evidence type="ECO:0000256" key="5">
    <source>
        <dbReference type="SAM" id="Phobius"/>
    </source>
</evidence>
<keyword evidence="2 5" id="KW-0812">Transmembrane</keyword>
<name>A0A3R6DUP9_9FIRM</name>
<comment type="subcellular location">
    <subcellularLocation>
        <location evidence="1">Membrane</location>
        <topology evidence="1">Multi-pass membrane protein</topology>
    </subcellularLocation>
</comment>
<dbReference type="InterPro" id="IPR013525">
    <property type="entry name" value="ABC2_TM"/>
</dbReference>
<feature type="transmembrane region" description="Helical" evidence="5">
    <location>
        <begin position="231"/>
        <end position="254"/>
    </location>
</feature>
<gene>
    <name evidence="7" type="ORF">DWW65_12410</name>
</gene>
<accession>A0A3R6DUP9</accession>
<evidence type="ECO:0000313" key="7">
    <source>
        <dbReference type="EMBL" id="RGU44417.1"/>
    </source>
</evidence>
<dbReference type="PANTHER" id="PTHR43229">
    <property type="entry name" value="NODULATION PROTEIN J"/>
    <property type="match status" value="1"/>
</dbReference>
<dbReference type="EMBL" id="QRXY01000017">
    <property type="protein sequence ID" value="RGU44417.1"/>
    <property type="molecule type" value="Genomic_DNA"/>
</dbReference>
<feature type="transmembrane region" description="Helical" evidence="5">
    <location>
        <begin position="61"/>
        <end position="79"/>
    </location>
</feature>
<sequence>MKKIFLVIKAEIEKQQKHDYHSAFVYLSLLIWPILGFLEVYYTYKPFSLTGYMGISDSKELLAFLGTGFMSYTCFWSMVQNAWSMANQERKGGTLEITFLSPANRLAMMYGRALGALIQEVWMFCCFCVFILVYTKAIQFHNILILPFIFLLLLLSSTIWGGMLNSIFMFSRDASIIMDIFDTPMTLFSGSRIPRNCFPFWAKMISLVFPLTYCINIIRFVLNIGGKGKQWILNIAGLLVCMCIMVAVTVVLTYQVERHNRETGELQLY</sequence>
<evidence type="ECO:0000256" key="4">
    <source>
        <dbReference type="ARBA" id="ARBA00023136"/>
    </source>
</evidence>
<reference evidence="7 8" key="1">
    <citation type="submission" date="2018-08" db="EMBL/GenBank/DDBJ databases">
        <title>A genome reference for cultivated species of the human gut microbiota.</title>
        <authorList>
            <person name="Zou Y."/>
            <person name="Xue W."/>
            <person name="Luo G."/>
        </authorList>
    </citation>
    <scope>NUCLEOTIDE SEQUENCE [LARGE SCALE GENOMIC DNA]</scope>
    <source>
        <strain evidence="7 8">AF16-31</strain>
    </source>
</reference>
<feature type="transmembrane region" description="Helical" evidence="5">
    <location>
        <begin position="140"/>
        <end position="162"/>
    </location>
</feature>
<dbReference type="Pfam" id="PF01061">
    <property type="entry name" value="ABC2_membrane"/>
    <property type="match status" value="1"/>
</dbReference>
<evidence type="ECO:0000256" key="1">
    <source>
        <dbReference type="ARBA" id="ARBA00004141"/>
    </source>
</evidence>
<dbReference type="RefSeq" id="WP_117824342.1">
    <property type="nucleotide sequence ID" value="NZ_JAAIOQ010000016.1"/>
</dbReference>
<evidence type="ECO:0000256" key="2">
    <source>
        <dbReference type="ARBA" id="ARBA00022692"/>
    </source>
</evidence>
<dbReference type="GO" id="GO:0016020">
    <property type="term" value="C:membrane"/>
    <property type="evidence" value="ECO:0007669"/>
    <property type="project" value="UniProtKB-SubCell"/>
</dbReference>
<dbReference type="GO" id="GO:0140359">
    <property type="term" value="F:ABC-type transporter activity"/>
    <property type="evidence" value="ECO:0007669"/>
    <property type="project" value="InterPro"/>
</dbReference>
<dbReference type="InterPro" id="IPR051784">
    <property type="entry name" value="Nod_factor_ABC_transporter"/>
</dbReference>
<keyword evidence="4 5" id="KW-0472">Membrane</keyword>